<accession>B8KTU3</accession>
<gene>
    <name evidence="1" type="ORF">NOR51B_1939</name>
</gene>
<reference evidence="2" key="1">
    <citation type="journal article" date="2013" name="BMC Microbiol.">
        <title>Taxonomy and evolution of bacteriochlorophyll a-containing members of the OM60/NOR5 clade of marine gammaproteobacteria: description of Luminiphilus syltensis gen. nov., sp. nov., reclassification of Haliea rubra as Pseudohaliea rubra gen. nov., comb. nov., and emendation of Chromatocurvus halotolerans.</title>
        <authorList>
            <person name="Spring S."/>
            <person name="Riedel T."/>
            <person name="Sproer C."/>
            <person name="Yan S."/>
            <person name="Harder J."/>
            <person name="Fuchs B.M."/>
        </authorList>
    </citation>
    <scope>NUCLEOTIDE SEQUENCE [LARGE SCALE GENOMIC DNA]</scope>
    <source>
        <strain evidence="2">NOR51-B</strain>
    </source>
</reference>
<proteinExistence type="predicted"/>
<dbReference type="Proteomes" id="UP000004699">
    <property type="component" value="Unassembled WGS sequence"/>
</dbReference>
<keyword evidence="2" id="KW-1185">Reference proteome</keyword>
<protein>
    <submittedName>
        <fullName evidence="1">Uncharacterized protein</fullName>
    </submittedName>
</protein>
<dbReference type="EMBL" id="DS999411">
    <property type="protein sequence ID" value="EED35991.1"/>
    <property type="molecule type" value="Genomic_DNA"/>
</dbReference>
<name>B8KTU3_9GAMM</name>
<organism evidence="1 2">
    <name type="scientific">Luminiphilus syltensis NOR5-1B</name>
    <dbReference type="NCBI Taxonomy" id="565045"/>
    <lineage>
        <taxon>Bacteria</taxon>
        <taxon>Pseudomonadati</taxon>
        <taxon>Pseudomonadota</taxon>
        <taxon>Gammaproteobacteria</taxon>
        <taxon>Cellvibrionales</taxon>
        <taxon>Halieaceae</taxon>
        <taxon>Luminiphilus</taxon>
    </lineage>
</organism>
<dbReference type="HOGENOM" id="CLU_3063137_0_0_6"/>
<evidence type="ECO:0000313" key="1">
    <source>
        <dbReference type="EMBL" id="EED35991.1"/>
    </source>
</evidence>
<sequence length="53" mass="5718">MDQRATFREKKAISAGLITQKGLGFYAPTGSPAYLTHSMTEAIVVVSECLAEQ</sequence>
<evidence type="ECO:0000313" key="2">
    <source>
        <dbReference type="Proteomes" id="UP000004699"/>
    </source>
</evidence>
<dbReference type="AlphaFoldDB" id="B8KTU3"/>